<sequence>MTQTNTITLIRPDDWHLHVRDGSIMQTVIQHTAAQFKRAIIMPNLNPPVTSVAQAKTYYQSIKSSLDKNDGLDVDFEPLMVLYLTENMSAKTIRDAARSPLIQAIKYYPAGATTNSDSGVSNFEKMYPLFEVMQEVNLPLLVHGEVTDPAVDIFDREKIFIDKHLAPLVDHFPALRIVLEHVTTAEGVQFVDDSTTKIAATVTAHHLLINRNELFVGGIKPHHYCLPILKRAQHQQALINAVTAENNTRFFLGTDSAPHLQYAKESSCGCAGIYTAHAAIELYTEVFDKAEALDKLEQFTSFNGPNFYQLPRNTETISLERKPLAIVDSYAIQDDTLIPFRAGTTLSWHLTGQ</sequence>
<keyword evidence="4" id="KW-0479">Metal-binding</keyword>
<dbReference type="PANTHER" id="PTHR43137:SF1">
    <property type="entry name" value="DIHYDROOROTASE"/>
    <property type="match status" value="1"/>
</dbReference>
<evidence type="ECO:0000256" key="4">
    <source>
        <dbReference type="ARBA" id="ARBA00022723"/>
    </source>
</evidence>
<dbReference type="Gene3D" id="3.20.20.140">
    <property type="entry name" value="Metal-dependent hydrolases"/>
    <property type="match status" value="1"/>
</dbReference>
<dbReference type="PIRSF" id="PIRSF001237">
    <property type="entry name" value="DHOdimr"/>
    <property type="match status" value="1"/>
</dbReference>
<dbReference type="EC" id="3.5.2.3" evidence="3"/>
<evidence type="ECO:0000256" key="2">
    <source>
        <dbReference type="ARBA" id="ARBA00005631"/>
    </source>
</evidence>
<dbReference type="CDD" id="cd01294">
    <property type="entry name" value="DHOase"/>
    <property type="match status" value="1"/>
</dbReference>
<gene>
    <name evidence="9" type="ORF">MNBD_GAMMA12-2973</name>
</gene>
<name>A0A3B0XUK4_9ZZZZ</name>
<accession>A0A3B0XUK4</accession>
<evidence type="ECO:0000256" key="3">
    <source>
        <dbReference type="ARBA" id="ARBA00012860"/>
    </source>
</evidence>
<dbReference type="GO" id="GO:0046872">
    <property type="term" value="F:metal ion binding"/>
    <property type="evidence" value="ECO:0007669"/>
    <property type="project" value="UniProtKB-KW"/>
</dbReference>
<dbReference type="NCBIfam" id="TIGR00856">
    <property type="entry name" value="pyrC_dimer"/>
    <property type="match status" value="1"/>
</dbReference>
<keyword evidence="5 9" id="KW-0378">Hydrolase</keyword>
<proteinExistence type="inferred from homology"/>
<dbReference type="HAMAP" id="MF_00219">
    <property type="entry name" value="PyrC_classII"/>
    <property type="match status" value="1"/>
</dbReference>
<dbReference type="GO" id="GO:0004151">
    <property type="term" value="F:dihydroorotase activity"/>
    <property type="evidence" value="ECO:0007669"/>
    <property type="project" value="UniProtKB-EC"/>
</dbReference>
<comment type="pathway">
    <text evidence="1">Pyrimidine metabolism; UMP biosynthesis via de novo pathway; (S)-dihydroorotate from bicarbonate: step 3/3.</text>
</comment>
<dbReference type="GO" id="GO:0006207">
    <property type="term" value="P:'de novo' pyrimidine nucleobase biosynthetic process"/>
    <property type="evidence" value="ECO:0007669"/>
    <property type="project" value="TreeGrafter"/>
</dbReference>
<dbReference type="PROSITE" id="PS00482">
    <property type="entry name" value="DIHYDROOROTASE_1"/>
    <property type="match status" value="1"/>
</dbReference>
<dbReference type="GO" id="GO:0005829">
    <property type="term" value="C:cytosol"/>
    <property type="evidence" value="ECO:0007669"/>
    <property type="project" value="TreeGrafter"/>
</dbReference>
<dbReference type="AlphaFoldDB" id="A0A3B0XUK4"/>
<keyword evidence="6" id="KW-0862">Zinc</keyword>
<dbReference type="GO" id="GO:0044205">
    <property type="term" value="P:'de novo' UMP biosynthetic process"/>
    <property type="evidence" value="ECO:0007669"/>
    <property type="project" value="UniProtKB-UniPathway"/>
</dbReference>
<dbReference type="InterPro" id="IPR032466">
    <property type="entry name" value="Metal_Hydrolase"/>
</dbReference>
<comment type="similarity">
    <text evidence="2">Belongs to the metallo-dependent hydrolases superfamily. DHOase family. Class II DHOase subfamily.</text>
</comment>
<dbReference type="InterPro" id="IPR004721">
    <property type="entry name" value="DHOdimr"/>
</dbReference>
<feature type="domain" description="Amidohydrolase-related" evidence="8">
    <location>
        <begin position="14"/>
        <end position="321"/>
    </location>
</feature>
<dbReference type="Pfam" id="PF01979">
    <property type="entry name" value="Amidohydro_1"/>
    <property type="match status" value="1"/>
</dbReference>
<evidence type="ECO:0000259" key="8">
    <source>
        <dbReference type="Pfam" id="PF01979"/>
    </source>
</evidence>
<evidence type="ECO:0000256" key="5">
    <source>
        <dbReference type="ARBA" id="ARBA00022801"/>
    </source>
</evidence>
<dbReference type="InterPro" id="IPR002195">
    <property type="entry name" value="Dihydroorotase_CS"/>
</dbReference>
<protein>
    <recommendedName>
        <fullName evidence="3">dihydroorotase</fullName>
        <ecNumber evidence="3">3.5.2.3</ecNumber>
    </recommendedName>
</protein>
<evidence type="ECO:0000256" key="7">
    <source>
        <dbReference type="ARBA" id="ARBA00022975"/>
    </source>
</evidence>
<dbReference type="EMBL" id="UOFL01000034">
    <property type="protein sequence ID" value="VAW71958.1"/>
    <property type="molecule type" value="Genomic_DNA"/>
</dbReference>
<evidence type="ECO:0000313" key="9">
    <source>
        <dbReference type="EMBL" id="VAW71958.1"/>
    </source>
</evidence>
<dbReference type="UniPathway" id="UPA00070">
    <property type="reaction ID" value="UER00117"/>
</dbReference>
<keyword evidence="7" id="KW-0665">Pyrimidine biosynthesis</keyword>
<organism evidence="9">
    <name type="scientific">hydrothermal vent metagenome</name>
    <dbReference type="NCBI Taxonomy" id="652676"/>
    <lineage>
        <taxon>unclassified sequences</taxon>
        <taxon>metagenomes</taxon>
        <taxon>ecological metagenomes</taxon>
    </lineage>
</organism>
<dbReference type="PANTHER" id="PTHR43137">
    <property type="entry name" value="DIHYDROOROTASE"/>
    <property type="match status" value="1"/>
</dbReference>
<dbReference type="PROSITE" id="PS00483">
    <property type="entry name" value="DIHYDROOROTASE_2"/>
    <property type="match status" value="1"/>
</dbReference>
<evidence type="ECO:0000256" key="6">
    <source>
        <dbReference type="ARBA" id="ARBA00022833"/>
    </source>
</evidence>
<evidence type="ECO:0000256" key="1">
    <source>
        <dbReference type="ARBA" id="ARBA00004880"/>
    </source>
</evidence>
<reference evidence="9" key="1">
    <citation type="submission" date="2018-06" db="EMBL/GenBank/DDBJ databases">
        <authorList>
            <person name="Zhirakovskaya E."/>
        </authorList>
    </citation>
    <scope>NUCLEOTIDE SEQUENCE</scope>
</reference>
<dbReference type="InterPro" id="IPR006680">
    <property type="entry name" value="Amidohydro-rel"/>
</dbReference>
<dbReference type="SUPFAM" id="SSF51556">
    <property type="entry name" value="Metallo-dependent hydrolases"/>
    <property type="match status" value="1"/>
</dbReference>